<dbReference type="CDD" id="cd09604">
    <property type="entry name" value="M1_APN_like"/>
    <property type="match status" value="1"/>
</dbReference>
<feature type="binding site" evidence="2">
    <location>
        <position position="339"/>
    </location>
    <ligand>
        <name>Zn(2+)</name>
        <dbReference type="ChEBI" id="CHEBI:29105"/>
        <note>catalytic</note>
    </ligand>
</feature>
<keyword evidence="2" id="KW-0862">Zinc</keyword>
<dbReference type="PANTHER" id="PTHR45726">
    <property type="entry name" value="LEUKOTRIENE A-4 HYDROLASE"/>
    <property type="match status" value="1"/>
</dbReference>
<dbReference type="RefSeq" id="WP_151166426.1">
    <property type="nucleotide sequence ID" value="NZ_WACR01000002.1"/>
</dbReference>
<dbReference type="InterPro" id="IPR027268">
    <property type="entry name" value="Peptidase_M4/M1_CTD_sf"/>
</dbReference>
<feature type="active site" description="Proton donor" evidence="1">
    <location>
        <position position="418"/>
    </location>
</feature>
<organism evidence="5 6">
    <name type="scientific">Salibacter halophilus</name>
    <dbReference type="NCBI Taxonomy" id="1803916"/>
    <lineage>
        <taxon>Bacteria</taxon>
        <taxon>Pseudomonadati</taxon>
        <taxon>Bacteroidota</taxon>
        <taxon>Flavobacteriia</taxon>
        <taxon>Flavobacteriales</taxon>
        <taxon>Salibacteraceae</taxon>
        <taxon>Salibacter</taxon>
    </lineage>
</organism>
<dbReference type="EMBL" id="WACR01000002">
    <property type="protein sequence ID" value="KAB1065602.1"/>
    <property type="molecule type" value="Genomic_DNA"/>
</dbReference>
<dbReference type="GO" id="GO:0008237">
    <property type="term" value="F:metallopeptidase activity"/>
    <property type="evidence" value="ECO:0007669"/>
    <property type="project" value="InterPro"/>
</dbReference>
<feature type="domain" description="Peptidase M1 membrane alanine aminopeptidase" evidence="4">
    <location>
        <begin position="327"/>
        <end position="477"/>
    </location>
</feature>
<dbReference type="InterPro" id="IPR042097">
    <property type="entry name" value="Aminopeptidase_N-like_N_sf"/>
</dbReference>
<feature type="signal peptide" evidence="3">
    <location>
        <begin position="1"/>
        <end position="19"/>
    </location>
</feature>
<evidence type="ECO:0000313" key="5">
    <source>
        <dbReference type="EMBL" id="KAB1065602.1"/>
    </source>
</evidence>
<proteinExistence type="predicted"/>
<sequence length="607" mass="70955">MRKFWFSLLSVFFFLGANAQSCYWQQKAEYTMDVSLDVSDNTFDGTQKLVYTNNSPDTLNEVFYHLYFNAFQPGSMMDVRSRNIKDPDGRVEDRIYHLKSTEIGFQNIHKLNMNGKECTFHIEGTVLEVKLPAPIPPNSSVTFDMKFSGQVPLQIRRSGRDNKEGIRYTMTQWYPKMAEYDKEGWHANPYVGREFHGVFGTFDITLELDKDYVVGGTGNLIGSEVENGTKTWHFKAENVHDFAWAADPDFKHDSMKVENGPMLHFYYQTDTLAQQWKEIQPEVVRLFEIMNAKFGKYPYKQFSVIQGGDGGMEYPMCTMILGHGSKEGKIGLIAHESFHNWYYGVLATNEFKYPWMDEGFTSYAEDIVMDSLMENDAQNPLARSYRNVRYYSQQPFEEPMSTPADFFNTNIAYGISSYSKGSVFLHQLSYVIGQTDFDRGMKTYFDEWKFKHPTPEDFKRVMERESGLELDWYFEQFINTTHYIDYAIDTVEKDLHNVIVKLKREGTMPMPIDVKVTYKDGSTEMYYYPLGIMRGKKSTAKDYKYLGDWHWTHPENGLEIPMPANKIEKIEIDPSLRLADVDLTNNKWFMDQKKNQEYRYPKNEDEK</sequence>
<evidence type="ECO:0000313" key="6">
    <source>
        <dbReference type="Proteomes" id="UP000435357"/>
    </source>
</evidence>
<feature type="binding site" evidence="2">
    <location>
        <position position="358"/>
    </location>
    <ligand>
        <name>Zn(2+)</name>
        <dbReference type="ChEBI" id="CHEBI:29105"/>
        <note>catalytic</note>
    </ligand>
</feature>
<reference evidence="5 6" key="1">
    <citation type="submission" date="2019-09" db="EMBL/GenBank/DDBJ databases">
        <title>Genomes of Cryomorphaceae.</title>
        <authorList>
            <person name="Bowman J.P."/>
        </authorList>
    </citation>
    <scope>NUCLEOTIDE SEQUENCE [LARGE SCALE GENOMIC DNA]</scope>
    <source>
        <strain evidence="5 6">KCTC 52047</strain>
    </source>
</reference>
<dbReference type="SUPFAM" id="SSF63737">
    <property type="entry name" value="Leukotriene A4 hydrolase N-terminal domain"/>
    <property type="match status" value="1"/>
</dbReference>
<dbReference type="PANTHER" id="PTHR45726:SF3">
    <property type="entry name" value="LEUKOTRIENE A-4 HYDROLASE"/>
    <property type="match status" value="1"/>
</dbReference>
<feature type="chain" id="PRO_5026651579" evidence="3">
    <location>
        <begin position="20"/>
        <end position="607"/>
    </location>
</feature>
<dbReference type="Pfam" id="PF01433">
    <property type="entry name" value="Peptidase_M1"/>
    <property type="match status" value="1"/>
</dbReference>
<comment type="cofactor">
    <cofactor evidence="2">
        <name>Zn(2+)</name>
        <dbReference type="ChEBI" id="CHEBI:29105"/>
    </cofactor>
    <text evidence="2">Binds 1 zinc ion per subunit.</text>
</comment>
<name>A0A6N6M6R4_9FLAO</name>
<gene>
    <name evidence="5" type="ORF">F3059_02810</name>
</gene>
<dbReference type="GO" id="GO:0008270">
    <property type="term" value="F:zinc ion binding"/>
    <property type="evidence" value="ECO:0007669"/>
    <property type="project" value="InterPro"/>
</dbReference>
<feature type="binding site" evidence="2">
    <location>
        <position position="335"/>
    </location>
    <ligand>
        <name>Zn(2+)</name>
        <dbReference type="ChEBI" id="CHEBI:29105"/>
        <note>catalytic</note>
    </ligand>
</feature>
<dbReference type="Proteomes" id="UP000435357">
    <property type="component" value="Unassembled WGS sequence"/>
</dbReference>
<comment type="caution">
    <text evidence="5">The sequence shown here is derived from an EMBL/GenBank/DDBJ whole genome shotgun (WGS) entry which is preliminary data.</text>
</comment>
<dbReference type="AlphaFoldDB" id="A0A6N6M6R4"/>
<dbReference type="Gene3D" id="1.10.390.10">
    <property type="entry name" value="Neutral Protease Domain 2"/>
    <property type="match status" value="1"/>
</dbReference>
<dbReference type="InterPro" id="IPR014782">
    <property type="entry name" value="Peptidase_M1_dom"/>
</dbReference>
<protein>
    <submittedName>
        <fullName evidence="5">M1 family metallopeptidase</fullName>
    </submittedName>
</protein>
<dbReference type="SUPFAM" id="SSF55486">
    <property type="entry name" value="Metalloproteases ('zincins'), catalytic domain"/>
    <property type="match status" value="1"/>
</dbReference>
<keyword evidence="2" id="KW-0479">Metal-binding</keyword>
<evidence type="ECO:0000259" key="4">
    <source>
        <dbReference type="Pfam" id="PF01433"/>
    </source>
</evidence>
<keyword evidence="3" id="KW-0732">Signal</keyword>
<dbReference type="InterPro" id="IPR034015">
    <property type="entry name" value="M1_LTA4H"/>
</dbReference>
<evidence type="ECO:0000256" key="2">
    <source>
        <dbReference type="PIRSR" id="PIRSR634015-3"/>
    </source>
</evidence>
<dbReference type="OrthoDB" id="9814383at2"/>
<evidence type="ECO:0000256" key="3">
    <source>
        <dbReference type="SAM" id="SignalP"/>
    </source>
</evidence>
<keyword evidence="6" id="KW-1185">Reference proteome</keyword>
<accession>A0A6N6M6R4</accession>
<feature type="active site" description="Proton acceptor" evidence="1">
    <location>
        <position position="336"/>
    </location>
</feature>
<evidence type="ECO:0000256" key="1">
    <source>
        <dbReference type="PIRSR" id="PIRSR634015-1"/>
    </source>
</evidence>